<keyword evidence="6 14" id="KW-0349">Heme</keyword>
<dbReference type="InterPro" id="IPR036396">
    <property type="entry name" value="Cyt_P450_sf"/>
</dbReference>
<comment type="function">
    <text evidence="2">May be involved in the metabolism of insect hormones and in the breakdown of synthetic insecticides.</text>
</comment>
<dbReference type="GeneID" id="109430420"/>
<dbReference type="InterPro" id="IPR050196">
    <property type="entry name" value="Cytochrome_P450_Monoox"/>
</dbReference>
<keyword evidence="10 14" id="KW-0560">Oxidoreductase</keyword>
<protein>
    <recommendedName>
        <fullName evidence="17">Cytochrome</fullName>
    </recommendedName>
</protein>
<dbReference type="InterPro" id="IPR002401">
    <property type="entry name" value="Cyt_P450_E_grp-I"/>
</dbReference>
<dbReference type="RefSeq" id="XP_019562028.3">
    <property type="nucleotide sequence ID" value="XM_019706483.3"/>
</dbReference>
<evidence type="ECO:0000256" key="14">
    <source>
        <dbReference type="RuleBase" id="RU000461"/>
    </source>
</evidence>
<proteinExistence type="inferred from homology"/>
<dbReference type="InterPro" id="IPR017972">
    <property type="entry name" value="Cyt_P450_CS"/>
</dbReference>
<reference evidence="15" key="2">
    <citation type="submission" date="2025-05" db="UniProtKB">
        <authorList>
            <consortium name="EnsemblMetazoa"/>
        </authorList>
    </citation>
    <scope>IDENTIFICATION</scope>
    <source>
        <strain evidence="15">Foshan</strain>
    </source>
</reference>
<keyword evidence="13" id="KW-0472">Membrane</keyword>
<dbReference type="InterPro" id="IPR001128">
    <property type="entry name" value="Cyt_P450"/>
</dbReference>
<keyword evidence="12 14" id="KW-0503">Monooxygenase</keyword>
<keyword evidence="7 14" id="KW-0479">Metal-binding</keyword>
<keyword evidence="8" id="KW-0256">Endoplasmic reticulum</keyword>
<evidence type="ECO:0008006" key="17">
    <source>
        <dbReference type="Google" id="ProtNLM"/>
    </source>
</evidence>
<reference evidence="16" key="1">
    <citation type="journal article" date="2015" name="Proc. Natl. Acad. Sci. U.S.A.">
        <title>Genome sequence of the Asian Tiger mosquito, Aedes albopictus, reveals insights into its biology, genetics, and evolution.</title>
        <authorList>
            <person name="Chen X.G."/>
            <person name="Jiang X."/>
            <person name="Gu J."/>
            <person name="Xu M."/>
            <person name="Wu Y."/>
            <person name="Deng Y."/>
            <person name="Zhang C."/>
            <person name="Bonizzoni M."/>
            <person name="Dermauw W."/>
            <person name="Vontas J."/>
            <person name="Armbruster P."/>
            <person name="Huang X."/>
            <person name="Yang Y."/>
            <person name="Zhang H."/>
            <person name="He W."/>
            <person name="Peng H."/>
            <person name="Liu Y."/>
            <person name="Wu K."/>
            <person name="Chen J."/>
            <person name="Lirakis M."/>
            <person name="Topalis P."/>
            <person name="Van Leeuwen T."/>
            <person name="Hall A.B."/>
            <person name="Jiang X."/>
            <person name="Thorpe C."/>
            <person name="Mueller R.L."/>
            <person name="Sun C."/>
            <person name="Waterhouse R.M."/>
            <person name="Yan G."/>
            <person name="Tu Z.J."/>
            <person name="Fang X."/>
            <person name="James A.A."/>
        </authorList>
    </citation>
    <scope>NUCLEOTIDE SEQUENCE [LARGE SCALE GENOMIC DNA]</scope>
    <source>
        <strain evidence="16">Foshan</strain>
    </source>
</reference>
<evidence type="ECO:0000256" key="3">
    <source>
        <dbReference type="ARBA" id="ARBA00004174"/>
    </source>
</evidence>
<dbReference type="PROSITE" id="PS00086">
    <property type="entry name" value="CYTOCHROME_P450"/>
    <property type="match status" value="1"/>
</dbReference>
<evidence type="ECO:0000256" key="2">
    <source>
        <dbReference type="ARBA" id="ARBA00003690"/>
    </source>
</evidence>
<evidence type="ECO:0000256" key="7">
    <source>
        <dbReference type="ARBA" id="ARBA00022723"/>
    </source>
</evidence>
<comment type="subcellular location">
    <subcellularLocation>
        <location evidence="4">Endoplasmic reticulum membrane</location>
        <topology evidence="4">Peripheral membrane protein</topology>
    </subcellularLocation>
    <subcellularLocation>
        <location evidence="3">Microsome membrane</location>
        <topology evidence="3">Peripheral membrane protein</topology>
    </subcellularLocation>
</comment>
<dbReference type="Pfam" id="PF00067">
    <property type="entry name" value="p450"/>
    <property type="match status" value="1"/>
</dbReference>
<evidence type="ECO:0000256" key="10">
    <source>
        <dbReference type="ARBA" id="ARBA00023002"/>
    </source>
</evidence>
<dbReference type="PRINTS" id="PR00463">
    <property type="entry name" value="EP450I"/>
</dbReference>
<sequence length="485" mass="56022">MLLIAIFITLLIVLLFIKFIEPLIQLRNVPSVRPWYPLVGNVFLFLGKTGEQLFVMMNSVFARHDRLFLLWFGIRPVVGVCHPDLIRKVLTSGTCLEKPFFYRFSRTDQGLWAAKTSLWRHQRKALNATFSPAVLKNFVPIFEAFSKQLVQDLSQHDGRPIDLLPITLACTLRMIGNTTMGVDASDESDIVKFVSNMDKITEIVSKRFLSVRLHSEQIYRMTPSYKREIEMRQECSDYTMKILDKRKQKTNSEQPALHKVFIDQLLEESETGRPFSDTEIVQNVYTMLTAGSETTGRSVAYACLILAVFPDIQKKVYTEIIGKCSDCTQPLTIDTLAELTYLDAFLKECHRLYPVAPYIARESTDSLELDGVTFPKGSVFVFNFFVLHRNDAIWGPESDRFHPERFLDERYPERSTFGYLPFSAGQRNCIGQRYATISLKVMLVHLVRSYKIETPLRYEDLRFKFGMMLELSSECLVLFKKREPL</sequence>
<evidence type="ECO:0000256" key="8">
    <source>
        <dbReference type="ARBA" id="ARBA00022824"/>
    </source>
</evidence>
<accession>A0ABM1ZXP0</accession>
<evidence type="ECO:0000256" key="13">
    <source>
        <dbReference type="ARBA" id="ARBA00023136"/>
    </source>
</evidence>
<dbReference type="PANTHER" id="PTHR24291">
    <property type="entry name" value="CYTOCHROME P450 FAMILY 4"/>
    <property type="match status" value="1"/>
</dbReference>
<evidence type="ECO:0000313" key="15">
    <source>
        <dbReference type="EnsemblMetazoa" id="AALFPA23_022591.P33524"/>
    </source>
</evidence>
<evidence type="ECO:0000256" key="5">
    <source>
        <dbReference type="ARBA" id="ARBA00010617"/>
    </source>
</evidence>
<evidence type="ECO:0000256" key="12">
    <source>
        <dbReference type="ARBA" id="ARBA00023033"/>
    </source>
</evidence>
<evidence type="ECO:0000256" key="1">
    <source>
        <dbReference type="ARBA" id="ARBA00001971"/>
    </source>
</evidence>
<keyword evidence="9" id="KW-0492">Microsome</keyword>
<evidence type="ECO:0000256" key="9">
    <source>
        <dbReference type="ARBA" id="ARBA00022848"/>
    </source>
</evidence>
<dbReference type="PANTHER" id="PTHR24291:SF189">
    <property type="entry name" value="CYTOCHROME P450 4C3-RELATED"/>
    <property type="match status" value="1"/>
</dbReference>
<comment type="cofactor">
    <cofactor evidence="1">
        <name>heme</name>
        <dbReference type="ChEBI" id="CHEBI:30413"/>
    </cofactor>
</comment>
<keyword evidence="16" id="KW-1185">Reference proteome</keyword>
<name>A0ABM1ZXP0_AEDAL</name>
<evidence type="ECO:0000256" key="6">
    <source>
        <dbReference type="ARBA" id="ARBA00022617"/>
    </source>
</evidence>
<organism evidence="15 16">
    <name type="scientific">Aedes albopictus</name>
    <name type="common">Asian tiger mosquito</name>
    <name type="synonym">Stegomyia albopicta</name>
    <dbReference type="NCBI Taxonomy" id="7160"/>
    <lineage>
        <taxon>Eukaryota</taxon>
        <taxon>Metazoa</taxon>
        <taxon>Ecdysozoa</taxon>
        <taxon>Arthropoda</taxon>
        <taxon>Hexapoda</taxon>
        <taxon>Insecta</taxon>
        <taxon>Pterygota</taxon>
        <taxon>Neoptera</taxon>
        <taxon>Endopterygota</taxon>
        <taxon>Diptera</taxon>
        <taxon>Nematocera</taxon>
        <taxon>Culicoidea</taxon>
        <taxon>Culicidae</taxon>
        <taxon>Culicinae</taxon>
        <taxon>Aedini</taxon>
        <taxon>Aedes</taxon>
        <taxon>Stegomyia</taxon>
    </lineage>
</organism>
<dbReference type="PRINTS" id="PR00385">
    <property type="entry name" value="P450"/>
</dbReference>
<dbReference type="EnsemblMetazoa" id="AALFPA23_022591.R33524">
    <property type="protein sequence ID" value="AALFPA23_022591.P33524"/>
    <property type="gene ID" value="AALFPA23_022591"/>
</dbReference>
<dbReference type="Gene3D" id="1.10.630.10">
    <property type="entry name" value="Cytochrome P450"/>
    <property type="match status" value="1"/>
</dbReference>
<evidence type="ECO:0000256" key="11">
    <source>
        <dbReference type="ARBA" id="ARBA00023004"/>
    </source>
</evidence>
<evidence type="ECO:0000256" key="4">
    <source>
        <dbReference type="ARBA" id="ARBA00004406"/>
    </source>
</evidence>
<comment type="similarity">
    <text evidence="5 14">Belongs to the cytochrome P450 family.</text>
</comment>
<dbReference type="Proteomes" id="UP000069940">
    <property type="component" value="Unassembled WGS sequence"/>
</dbReference>
<keyword evidence="11 14" id="KW-0408">Iron</keyword>
<evidence type="ECO:0000313" key="16">
    <source>
        <dbReference type="Proteomes" id="UP000069940"/>
    </source>
</evidence>
<dbReference type="SUPFAM" id="SSF48264">
    <property type="entry name" value="Cytochrome P450"/>
    <property type="match status" value="1"/>
</dbReference>